<feature type="compositionally biased region" description="Basic and acidic residues" evidence="1">
    <location>
        <begin position="231"/>
        <end position="246"/>
    </location>
</feature>
<feature type="region of interest" description="Disordered" evidence="1">
    <location>
        <begin position="215"/>
        <end position="246"/>
    </location>
</feature>
<dbReference type="CDD" id="cd00009">
    <property type="entry name" value="AAA"/>
    <property type="match status" value="1"/>
</dbReference>
<dbReference type="GO" id="GO:0003677">
    <property type="term" value="F:DNA binding"/>
    <property type="evidence" value="ECO:0007669"/>
    <property type="project" value="TreeGrafter"/>
</dbReference>
<organism evidence="3 4">
    <name type="scientific">Zophobas morio</name>
    <dbReference type="NCBI Taxonomy" id="2755281"/>
    <lineage>
        <taxon>Eukaryota</taxon>
        <taxon>Metazoa</taxon>
        <taxon>Ecdysozoa</taxon>
        <taxon>Arthropoda</taxon>
        <taxon>Hexapoda</taxon>
        <taxon>Insecta</taxon>
        <taxon>Pterygota</taxon>
        <taxon>Neoptera</taxon>
        <taxon>Endopterygota</taxon>
        <taxon>Coleoptera</taxon>
        <taxon>Polyphaga</taxon>
        <taxon>Cucujiformia</taxon>
        <taxon>Tenebrionidae</taxon>
        <taxon>Zophobas</taxon>
    </lineage>
</organism>
<dbReference type="InterPro" id="IPR003959">
    <property type="entry name" value="ATPase_AAA_core"/>
</dbReference>
<feature type="compositionally biased region" description="Basic and acidic residues" evidence="1">
    <location>
        <begin position="88"/>
        <end position="104"/>
    </location>
</feature>
<dbReference type="SUPFAM" id="SSF52540">
    <property type="entry name" value="P-loop containing nucleoside triphosphate hydrolases"/>
    <property type="match status" value="1"/>
</dbReference>
<dbReference type="Pfam" id="PF00004">
    <property type="entry name" value="AAA"/>
    <property type="match status" value="1"/>
</dbReference>
<comment type="caution">
    <text evidence="3">The sequence shown here is derived from an EMBL/GenBank/DDBJ whole genome shotgun (WGS) entry which is preliminary data.</text>
</comment>
<feature type="compositionally biased region" description="Low complexity" evidence="1">
    <location>
        <begin position="479"/>
        <end position="488"/>
    </location>
</feature>
<proteinExistence type="predicted"/>
<dbReference type="GO" id="GO:0005524">
    <property type="term" value="F:ATP binding"/>
    <property type="evidence" value="ECO:0007669"/>
    <property type="project" value="InterPro"/>
</dbReference>
<dbReference type="GO" id="GO:0061860">
    <property type="term" value="F:DNA clamp unloader activity"/>
    <property type="evidence" value="ECO:0007669"/>
    <property type="project" value="TreeGrafter"/>
</dbReference>
<feature type="domain" description="AAA+ ATPase" evidence="2">
    <location>
        <begin position="549"/>
        <end position="698"/>
    </location>
</feature>
<gene>
    <name evidence="3" type="ORF">Zmor_022562</name>
</gene>
<feature type="compositionally biased region" description="Basic and acidic residues" evidence="1">
    <location>
        <begin position="30"/>
        <end position="49"/>
    </location>
</feature>
<evidence type="ECO:0000313" key="3">
    <source>
        <dbReference type="EMBL" id="KAJ3644861.1"/>
    </source>
</evidence>
<dbReference type="PANTHER" id="PTHR23389">
    <property type="entry name" value="CHROMOSOME TRANSMISSION FIDELITY FACTOR 18"/>
    <property type="match status" value="1"/>
</dbReference>
<accession>A0AA38HXT8</accession>
<dbReference type="InterPro" id="IPR027417">
    <property type="entry name" value="P-loop_NTPase"/>
</dbReference>
<dbReference type="AlphaFoldDB" id="A0AA38HXT8"/>
<feature type="compositionally biased region" description="Basic and acidic residues" evidence="1">
    <location>
        <begin position="1"/>
        <end position="12"/>
    </location>
</feature>
<reference evidence="3" key="1">
    <citation type="journal article" date="2023" name="G3 (Bethesda)">
        <title>Whole genome assemblies of Zophobas morio and Tenebrio molitor.</title>
        <authorList>
            <person name="Kaur S."/>
            <person name="Stinson S.A."/>
            <person name="diCenzo G.C."/>
        </authorList>
    </citation>
    <scope>NUCLEOTIDE SEQUENCE</scope>
    <source>
        <strain evidence="3">QUZm001</strain>
    </source>
</reference>
<dbReference type="GO" id="GO:0016887">
    <property type="term" value="F:ATP hydrolysis activity"/>
    <property type="evidence" value="ECO:0007669"/>
    <property type="project" value="InterPro"/>
</dbReference>
<sequence length="1004" mass="113927">MKEASTADKSVDDCDNPPKTCPENAKNKPKKGESKEVEGTNGHDEKENRSGPPKMNAFQFMMNSRHKSIGSNSPGREADLSASPDSVVSKEELKLRKSRLESWSEQKGASKRKREYEETGNYIDYKLEKRKKKLKRILNIDCQSDDEVIRTRKKRCAVIESDGENSNDVKENVKKERRNKLSLDKTIKSDGIEKELKLTPKSVKSWKFKIKLSMDQNKEAETTSEDLVSNENEKVESPKEANKDLSLDECAVVNEEKPPENGTSVEKRSLRTRKAKPKMDFVYSDSDEEKEMFRKKKKGTVKVAPVFLKAAPKAKLDPKVAEARRQFLLSGVPSSLKKEMEKQLCVEDVEFDVFPMVSHVQQKSDNVFWDLPKPELNLTHQEETKIAVAPFSKNILSLEPLATEHSDAEETGLNKIKNCKKIIKEIKTQNPDYPVYKVFNSIYSKSGYKVETAPESVAQTTTKRRGRPKKNPPEKKPETQTQQQENTTMWTEKYKPKSSADIIGNRSSVTSLKEFLSKWSKDSSKIRKKCDSESEFDVTDDSCDSTKMHSNTILLQGPSGSGKTASVYAVCNELGFNVLEVNASSRRTGKRLLQEVQEATQSHQVCKNDTLLSSFVKEKNKKPSAKMCVLLIEDVDVVFEQDEGFIAAIAQIVTTSKRPIILTATDEPPSSLQKIVNNHAAIYFAPFSSILTIWLQIVCLVEGLYIVPKSLDDLLSYNRGDIRRTLLQLQLFVSSGGRRAHTEIKTDIDVFVDGDDKIDDDNSNLSLLKMDESSDCKEGGQIYHDCQSFSLSYCNNLDVIWWNLPTMLTLPNFSKTTLAESHDSKDKEKLKMLSDCYDSLAFADVLCGKGQFHESLERKWRTKEKDGVGLEENMAEFTPHDVSNDVVQTLISGRVKLYKEKYSRQEVALNMAVPHQTERRWRSKQFASEKKLQAALPLSESLARRAIALDYMPCLRTIARLEFERAANNTKRGNRFYNYLRNLGVRCGDTTYRVACDVFKTQDQ</sequence>
<feature type="region of interest" description="Disordered" evidence="1">
    <location>
        <begin position="1"/>
        <end position="116"/>
    </location>
</feature>
<feature type="region of interest" description="Disordered" evidence="1">
    <location>
        <begin position="453"/>
        <end position="497"/>
    </location>
</feature>
<keyword evidence="4" id="KW-1185">Reference proteome</keyword>
<dbReference type="InterPro" id="IPR003593">
    <property type="entry name" value="AAA+_ATPase"/>
</dbReference>
<protein>
    <recommendedName>
        <fullName evidence="2">AAA+ ATPase domain-containing protein</fullName>
    </recommendedName>
</protein>
<dbReference type="SMART" id="SM00382">
    <property type="entry name" value="AAA"/>
    <property type="match status" value="1"/>
</dbReference>
<evidence type="ECO:0000313" key="4">
    <source>
        <dbReference type="Proteomes" id="UP001168821"/>
    </source>
</evidence>
<dbReference type="PANTHER" id="PTHR23389:SF21">
    <property type="entry name" value="ATPASE FAMILY AAA DOMAIN-CONTAINING PROTEIN 5"/>
    <property type="match status" value="1"/>
</dbReference>
<evidence type="ECO:0000256" key="1">
    <source>
        <dbReference type="SAM" id="MobiDB-lite"/>
    </source>
</evidence>
<dbReference type="GO" id="GO:0005634">
    <property type="term" value="C:nucleus"/>
    <property type="evidence" value="ECO:0007669"/>
    <property type="project" value="TreeGrafter"/>
</dbReference>
<dbReference type="Gene3D" id="3.40.50.300">
    <property type="entry name" value="P-loop containing nucleotide triphosphate hydrolases"/>
    <property type="match status" value="1"/>
</dbReference>
<evidence type="ECO:0000259" key="2">
    <source>
        <dbReference type="SMART" id="SM00382"/>
    </source>
</evidence>
<dbReference type="EMBL" id="JALNTZ010000007">
    <property type="protein sequence ID" value="KAJ3644861.1"/>
    <property type="molecule type" value="Genomic_DNA"/>
</dbReference>
<dbReference type="Proteomes" id="UP001168821">
    <property type="component" value="Unassembled WGS sequence"/>
</dbReference>
<name>A0AA38HXT8_9CUCU</name>